<dbReference type="OrthoDB" id="9784390at2"/>
<dbReference type="STRING" id="395961.Cyan7425_2825"/>
<dbReference type="AlphaFoldDB" id="B8HKI0"/>
<organism evidence="1">
    <name type="scientific">Cyanothece sp. (strain PCC 7425 / ATCC 29141)</name>
    <dbReference type="NCBI Taxonomy" id="395961"/>
    <lineage>
        <taxon>Bacteria</taxon>
        <taxon>Bacillati</taxon>
        <taxon>Cyanobacteriota</taxon>
        <taxon>Cyanophyceae</taxon>
        <taxon>Gomontiellales</taxon>
        <taxon>Cyanothecaceae</taxon>
        <taxon>Cyanothece</taxon>
    </lineage>
</organism>
<evidence type="ECO:0000313" key="1">
    <source>
        <dbReference type="EMBL" id="ACL45171.1"/>
    </source>
</evidence>
<reference evidence="1" key="1">
    <citation type="submission" date="2009-01" db="EMBL/GenBank/DDBJ databases">
        <title>Complete sequence of chromosome Cyanothece sp. PCC 7425.</title>
        <authorList>
            <consortium name="US DOE Joint Genome Institute"/>
            <person name="Lucas S."/>
            <person name="Copeland A."/>
            <person name="Lapidus A."/>
            <person name="Glavina del Rio T."/>
            <person name="Dalin E."/>
            <person name="Tice H."/>
            <person name="Bruce D."/>
            <person name="Goodwin L."/>
            <person name="Pitluck S."/>
            <person name="Sims D."/>
            <person name="Meineke L."/>
            <person name="Brettin T."/>
            <person name="Detter J.C."/>
            <person name="Han C."/>
            <person name="Larimer F."/>
            <person name="Land M."/>
            <person name="Hauser L."/>
            <person name="Kyrpides N."/>
            <person name="Ovchinnikova G."/>
            <person name="Liberton M."/>
            <person name="Stoeckel J."/>
            <person name="Banerjee A."/>
            <person name="Singh A."/>
            <person name="Page L."/>
            <person name="Sato H."/>
            <person name="Zhao L."/>
            <person name="Sherman L."/>
            <person name="Pakrasi H."/>
            <person name="Richardson P."/>
        </authorList>
    </citation>
    <scope>NUCLEOTIDE SEQUENCE</scope>
    <source>
        <strain evidence="1">PCC 7425</strain>
    </source>
</reference>
<accession>B8HKI0</accession>
<dbReference type="EMBL" id="CP001344">
    <property type="protein sequence ID" value="ACL45171.1"/>
    <property type="molecule type" value="Genomic_DNA"/>
</dbReference>
<gene>
    <name evidence="1" type="ordered locus">Cyan7425_2825</name>
</gene>
<proteinExistence type="predicted"/>
<protein>
    <submittedName>
        <fullName evidence="1">Uncharacterized protein</fullName>
    </submittedName>
</protein>
<sequence length="58" mass="6687">MAFRGTSTTPRYRFLHGPEIDQLLAEELNGDLRWLLSDYQGTIRDVINSAGTIRNHLR</sequence>
<name>B8HKI0_CYAP4</name>
<dbReference type="KEGG" id="cyn:Cyan7425_2825"/>
<dbReference type="HOGENOM" id="CLU_2971856_0_0_3"/>
<dbReference type="eggNOG" id="COG3209">
    <property type="taxonomic scope" value="Bacteria"/>
</dbReference>